<feature type="signal peptide" evidence="1">
    <location>
        <begin position="1"/>
        <end position="21"/>
    </location>
</feature>
<name>A0A8H5ASG2_9AGAR</name>
<evidence type="ECO:0000256" key="1">
    <source>
        <dbReference type="SAM" id="SignalP"/>
    </source>
</evidence>
<protein>
    <submittedName>
        <fullName evidence="2">Uncharacterized protein</fullName>
    </submittedName>
</protein>
<keyword evidence="3" id="KW-1185">Reference proteome</keyword>
<evidence type="ECO:0000313" key="3">
    <source>
        <dbReference type="Proteomes" id="UP000567179"/>
    </source>
</evidence>
<keyword evidence="1" id="KW-0732">Signal</keyword>
<sequence length="93" mass="10282">MFSVRASLWPLFSAILSSVAGSSPFHQRRATPENIIVNSADNYCPTAWFSQEINIPMSATGDAEPARDAALLAIRGDERRCLFDSLVHTVNDW</sequence>
<gene>
    <name evidence="2" type="ORF">D9619_010239</name>
</gene>
<evidence type="ECO:0000313" key="2">
    <source>
        <dbReference type="EMBL" id="KAF5310157.1"/>
    </source>
</evidence>
<organism evidence="2 3">
    <name type="scientific">Psilocybe cf. subviscida</name>
    <dbReference type="NCBI Taxonomy" id="2480587"/>
    <lineage>
        <taxon>Eukaryota</taxon>
        <taxon>Fungi</taxon>
        <taxon>Dikarya</taxon>
        <taxon>Basidiomycota</taxon>
        <taxon>Agaricomycotina</taxon>
        <taxon>Agaricomycetes</taxon>
        <taxon>Agaricomycetidae</taxon>
        <taxon>Agaricales</taxon>
        <taxon>Agaricineae</taxon>
        <taxon>Strophariaceae</taxon>
        <taxon>Psilocybe</taxon>
    </lineage>
</organism>
<reference evidence="2 3" key="1">
    <citation type="journal article" date="2020" name="ISME J.">
        <title>Uncovering the hidden diversity of litter-decomposition mechanisms in mushroom-forming fungi.</title>
        <authorList>
            <person name="Floudas D."/>
            <person name="Bentzer J."/>
            <person name="Ahren D."/>
            <person name="Johansson T."/>
            <person name="Persson P."/>
            <person name="Tunlid A."/>
        </authorList>
    </citation>
    <scope>NUCLEOTIDE SEQUENCE [LARGE SCALE GENOMIC DNA]</scope>
    <source>
        <strain evidence="2 3">CBS 101986</strain>
    </source>
</reference>
<accession>A0A8H5ASG2</accession>
<dbReference type="EMBL" id="JAACJJ010000058">
    <property type="protein sequence ID" value="KAF5310157.1"/>
    <property type="molecule type" value="Genomic_DNA"/>
</dbReference>
<feature type="chain" id="PRO_5034634290" evidence="1">
    <location>
        <begin position="22"/>
        <end position="93"/>
    </location>
</feature>
<dbReference type="Proteomes" id="UP000567179">
    <property type="component" value="Unassembled WGS sequence"/>
</dbReference>
<proteinExistence type="predicted"/>
<comment type="caution">
    <text evidence="2">The sequence shown here is derived from an EMBL/GenBank/DDBJ whole genome shotgun (WGS) entry which is preliminary data.</text>
</comment>
<dbReference type="AlphaFoldDB" id="A0A8H5ASG2"/>